<evidence type="ECO:0000256" key="1">
    <source>
        <dbReference type="ARBA" id="ARBA00001947"/>
    </source>
</evidence>
<dbReference type="InterPro" id="IPR044838">
    <property type="entry name" value="EGY1-like"/>
</dbReference>
<feature type="domain" description="Peptidase M50" evidence="11">
    <location>
        <begin position="260"/>
        <end position="416"/>
    </location>
</feature>
<dbReference type="EMBL" id="JAFIRA010000055">
    <property type="protein sequence ID" value="MCJ2544290.1"/>
    <property type="molecule type" value="Genomic_DNA"/>
</dbReference>
<evidence type="ECO:0000256" key="7">
    <source>
        <dbReference type="ARBA" id="ARBA00022946"/>
    </source>
</evidence>
<feature type="transmembrane region" description="Helical" evidence="10">
    <location>
        <begin position="314"/>
        <end position="340"/>
    </location>
</feature>
<dbReference type="CDD" id="cd06160">
    <property type="entry name" value="S2P-M50_like_2"/>
    <property type="match status" value="1"/>
</dbReference>
<dbReference type="Pfam" id="PF02163">
    <property type="entry name" value="Peptidase_M50"/>
    <property type="match status" value="1"/>
</dbReference>
<gene>
    <name evidence="12" type="ORF">JX360_15485</name>
</gene>
<evidence type="ECO:0000256" key="9">
    <source>
        <dbReference type="ARBA" id="ARBA00023136"/>
    </source>
</evidence>
<evidence type="ECO:0000256" key="10">
    <source>
        <dbReference type="SAM" id="Phobius"/>
    </source>
</evidence>
<keyword evidence="8 10" id="KW-1133">Transmembrane helix</keyword>
<evidence type="ECO:0000313" key="13">
    <source>
        <dbReference type="Proteomes" id="UP000830835"/>
    </source>
</evidence>
<keyword evidence="4 12" id="KW-0645">Protease</keyword>
<evidence type="ECO:0000256" key="3">
    <source>
        <dbReference type="ARBA" id="ARBA00007931"/>
    </source>
</evidence>
<evidence type="ECO:0000256" key="4">
    <source>
        <dbReference type="ARBA" id="ARBA00022670"/>
    </source>
</evidence>
<evidence type="ECO:0000256" key="5">
    <source>
        <dbReference type="ARBA" id="ARBA00022692"/>
    </source>
</evidence>
<accession>A0ABT0CEU0</accession>
<dbReference type="Proteomes" id="UP000830835">
    <property type="component" value="Unassembled WGS sequence"/>
</dbReference>
<evidence type="ECO:0000256" key="2">
    <source>
        <dbReference type="ARBA" id="ARBA00004141"/>
    </source>
</evidence>
<dbReference type="InterPro" id="IPR008915">
    <property type="entry name" value="Peptidase_M50"/>
</dbReference>
<feature type="transmembrane region" description="Helical" evidence="10">
    <location>
        <begin position="221"/>
        <end position="244"/>
    </location>
</feature>
<evidence type="ECO:0000256" key="6">
    <source>
        <dbReference type="ARBA" id="ARBA00022801"/>
    </source>
</evidence>
<keyword evidence="7" id="KW-0809">Transit peptide</keyword>
<keyword evidence="13" id="KW-1185">Reference proteome</keyword>
<evidence type="ECO:0000313" key="12">
    <source>
        <dbReference type="EMBL" id="MCJ2544290.1"/>
    </source>
</evidence>
<dbReference type="RefSeq" id="WP_244352703.1">
    <property type="nucleotide sequence ID" value="NZ_JAFIRA010000055.1"/>
</dbReference>
<keyword evidence="9 10" id="KW-0472">Membrane</keyword>
<proteinExistence type="inferred from homology"/>
<reference evidence="12" key="1">
    <citation type="submission" date="2021-02" db="EMBL/GenBank/DDBJ databases">
        <title>The CRISPR/cas machinery reduction and long-range gene transfer in the hot spring cyanobacterium Synechococcus.</title>
        <authorList>
            <person name="Dvorak P."/>
            <person name="Jahodarova E."/>
            <person name="Hasler P."/>
            <person name="Poulickova A."/>
        </authorList>
    </citation>
    <scope>NUCLEOTIDE SEQUENCE</scope>
    <source>
        <strain evidence="12">Rupite</strain>
    </source>
</reference>
<dbReference type="GO" id="GO:0006508">
    <property type="term" value="P:proteolysis"/>
    <property type="evidence" value="ECO:0007669"/>
    <property type="project" value="UniProtKB-KW"/>
</dbReference>
<dbReference type="PANTHER" id="PTHR31412">
    <property type="entry name" value="ZINC METALLOPROTEASE EGY1"/>
    <property type="match status" value="1"/>
</dbReference>
<feature type="transmembrane region" description="Helical" evidence="10">
    <location>
        <begin position="6"/>
        <end position="24"/>
    </location>
</feature>
<feature type="transmembrane region" description="Helical" evidence="10">
    <location>
        <begin position="377"/>
        <end position="399"/>
    </location>
</feature>
<keyword evidence="6" id="KW-0378">Hydrolase</keyword>
<feature type="transmembrane region" description="Helical" evidence="10">
    <location>
        <begin position="469"/>
        <end position="495"/>
    </location>
</feature>
<feature type="transmembrane region" description="Helical" evidence="10">
    <location>
        <begin position="62"/>
        <end position="79"/>
    </location>
</feature>
<comment type="similarity">
    <text evidence="3">Belongs to the peptidase M50B family.</text>
</comment>
<feature type="transmembrane region" description="Helical" evidence="10">
    <location>
        <begin position="420"/>
        <end position="449"/>
    </location>
</feature>
<dbReference type="PANTHER" id="PTHR31412:SF0">
    <property type="entry name" value="ZINC METALLOPROTEASE EGY1, CHLOROPLASTIC-RELATED"/>
    <property type="match status" value="1"/>
</dbReference>
<feature type="transmembrane region" description="Helical" evidence="10">
    <location>
        <begin position="281"/>
        <end position="302"/>
    </location>
</feature>
<organism evidence="12 13">
    <name type="scientific">Thermostichus vulcanus str. 'Rupite'</name>
    <dbReference type="NCBI Taxonomy" id="2813851"/>
    <lineage>
        <taxon>Bacteria</taxon>
        <taxon>Bacillati</taxon>
        <taxon>Cyanobacteriota</taxon>
        <taxon>Cyanophyceae</taxon>
        <taxon>Thermostichales</taxon>
        <taxon>Thermostichaceae</taxon>
        <taxon>Thermostichus</taxon>
    </lineage>
</organism>
<sequence length="498" mass="53732">MNIATEITPLFLLATLAFLGWGFWRARKRGSVAVWVWLQGSLLLLPWVAFLGLLLFGIYLNFAGFLLLLLVFTGLYIAVGRKARQLANQELQARREQLARQMEGQPDSLGSLQEAPPEPSIGTSEAALHRLSAEDLQAIQSIFSIDTFFATETIPYGEGAIFKGNLRQDPEVVLPLLLNKLKERVGDRYQLFLVEDPSEKPAVVVLPDEIVNYRASTGAKILAGALLFFSFLATLEVGANLFGFRLLDAPGRWVEALPVSVGILATLLMHEAGHRWMAGKYGVRLSPAFVIPSFGIGTLGSLNRIESPVPNRKALFDIAFAGPAAGGLISLLVLLVGLVLSGSAGLYVPTDLFRSSILVGTLARLVLGSEFQSEVIAIHPLVAVGWIGLGITALSLLPAGQLDGGRIVQAVYGRKTAARATFITLIALAVASFSNVLALYWALLILFIAREPERPPQDEISETDGQRDALALLALFLMVMTLLPIAPALAGFLNFPNG</sequence>
<protein>
    <submittedName>
        <fullName evidence="12">Site-2 protease family protein</fullName>
    </submittedName>
</protein>
<comment type="cofactor">
    <cofactor evidence="1">
        <name>Zn(2+)</name>
        <dbReference type="ChEBI" id="CHEBI:29105"/>
    </cofactor>
</comment>
<name>A0ABT0CEU0_THEVL</name>
<comment type="caution">
    <text evidence="12">The sequence shown here is derived from an EMBL/GenBank/DDBJ whole genome shotgun (WGS) entry which is preliminary data.</text>
</comment>
<evidence type="ECO:0000256" key="8">
    <source>
        <dbReference type="ARBA" id="ARBA00022989"/>
    </source>
</evidence>
<comment type="subcellular location">
    <subcellularLocation>
        <location evidence="2">Membrane</location>
        <topology evidence="2">Multi-pass membrane protein</topology>
    </subcellularLocation>
</comment>
<evidence type="ECO:0000259" key="11">
    <source>
        <dbReference type="Pfam" id="PF02163"/>
    </source>
</evidence>
<keyword evidence="5 10" id="KW-0812">Transmembrane</keyword>
<dbReference type="GO" id="GO:0008233">
    <property type="term" value="F:peptidase activity"/>
    <property type="evidence" value="ECO:0007669"/>
    <property type="project" value="UniProtKB-KW"/>
</dbReference>
<feature type="transmembrane region" description="Helical" evidence="10">
    <location>
        <begin position="36"/>
        <end position="56"/>
    </location>
</feature>